<evidence type="ECO:0000256" key="1">
    <source>
        <dbReference type="SAM" id="MobiDB-lite"/>
    </source>
</evidence>
<dbReference type="RefSeq" id="WP_192624592.1">
    <property type="nucleotide sequence ID" value="NZ_JADBGG010000031.1"/>
</dbReference>
<gene>
    <name evidence="2" type="ORF">H4684_003337</name>
</gene>
<accession>A0ABR9H7I0</accession>
<protein>
    <submittedName>
        <fullName evidence="2">Uncharacterized protein</fullName>
    </submittedName>
</protein>
<keyword evidence="3" id="KW-1185">Reference proteome</keyword>
<name>A0ABR9H7I0_9BACT</name>
<feature type="compositionally biased region" description="Polar residues" evidence="1">
    <location>
        <begin position="10"/>
        <end position="22"/>
    </location>
</feature>
<organism evidence="2 3">
    <name type="scientific">Desulfomicrobium macestii</name>
    <dbReference type="NCBI Taxonomy" id="90731"/>
    <lineage>
        <taxon>Bacteria</taxon>
        <taxon>Pseudomonadati</taxon>
        <taxon>Thermodesulfobacteriota</taxon>
        <taxon>Desulfovibrionia</taxon>
        <taxon>Desulfovibrionales</taxon>
        <taxon>Desulfomicrobiaceae</taxon>
        <taxon>Desulfomicrobium</taxon>
    </lineage>
</organism>
<reference evidence="2 3" key="1">
    <citation type="submission" date="2020-10" db="EMBL/GenBank/DDBJ databases">
        <title>Genomic Encyclopedia of Type Strains, Phase IV (KMG-IV): sequencing the most valuable type-strain genomes for metagenomic binning, comparative biology and taxonomic classification.</title>
        <authorList>
            <person name="Goeker M."/>
        </authorList>
    </citation>
    <scope>NUCLEOTIDE SEQUENCE [LARGE SCALE GENOMIC DNA]</scope>
    <source>
        <strain evidence="2 3">DSM 4194</strain>
    </source>
</reference>
<dbReference type="Proteomes" id="UP000639010">
    <property type="component" value="Unassembled WGS sequence"/>
</dbReference>
<evidence type="ECO:0000313" key="2">
    <source>
        <dbReference type="EMBL" id="MBE1426671.1"/>
    </source>
</evidence>
<feature type="region of interest" description="Disordered" evidence="1">
    <location>
        <begin position="1"/>
        <end position="22"/>
    </location>
</feature>
<proteinExistence type="predicted"/>
<evidence type="ECO:0000313" key="3">
    <source>
        <dbReference type="Proteomes" id="UP000639010"/>
    </source>
</evidence>
<dbReference type="EMBL" id="JADBGG010000031">
    <property type="protein sequence ID" value="MBE1426671.1"/>
    <property type="molecule type" value="Genomic_DNA"/>
</dbReference>
<comment type="caution">
    <text evidence="2">The sequence shown here is derived from an EMBL/GenBank/DDBJ whole genome shotgun (WGS) entry which is preliminary data.</text>
</comment>
<sequence length="59" mass="6460">MDDGQANDAWLSQTVGATQTDQQGSLVHEIIKIPGKLLFPGDFSISNESIQKCRADKKQ</sequence>